<feature type="disulfide bond" evidence="8">
    <location>
        <begin position="106"/>
        <end position="121"/>
    </location>
</feature>
<keyword evidence="4" id="KW-0732">Signal</keyword>
<dbReference type="SUPFAM" id="SSF57586">
    <property type="entry name" value="TNF receptor-like"/>
    <property type="match status" value="2"/>
</dbReference>
<evidence type="ECO:0000256" key="7">
    <source>
        <dbReference type="ARBA" id="ARBA00023180"/>
    </source>
</evidence>
<keyword evidence="6 8" id="KW-1015">Disulfide bond</keyword>
<gene>
    <name evidence="11" type="ORF">chiPu_0000013</name>
</gene>
<dbReference type="Gene3D" id="2.10.50.10">
    <property type="entry name" value="Tumor Necrosis Factor Receptor, subunit A, domain 2"/>
    <property type="match status" value="4"/>
</dbReference>
<evidence type="ECO:0000259" key="9">
    <source>
        <dbReference type="PROSITE" id="PS50017"/>
    </source>
</evidence>
<dbReference type="InterPro" id="IPR001368">
    <property type="entry name" value="TNFR/NGFR_Cys_rich_reg"/>
</dbReference>
<reference evidence="11 12" key="1">
    <citation type="journal article" date="2018" name="Nat. Ecol. Evol.">
        <title>Shark genomes provide insights into elasmobranch evolution and the origin of vertebrates.</title>
        <authorList>
            <person name="Hara Y"/>
            <person name="Yamaguchi K"/>
            <person name="Onimaru K"/>
            <person name="Kadota M"/>
            <person name="Koyanagi M"/>
            <person name="Keeley SD"/>
            <person name="Tatsumi K"/>
            <person name="Tanaka K"/>
            <person name="Motone F"/>
            <person name="Kageyama Y"/>
            <person name="Nozu R"/>
            <person name="Adachi N"/>
            <person name="Nishimura O"/>
            <person name="Nakagawa R"/>
            <person name="Tanegashima C"/>
            <person name="Kiyatake I"/>
            <person name="Matsumoto R"/>
            <person name="Murakumo K"/>
            <person name="Nishida K"/>
            <person name="Terakita A"/>
            <person name="Kuratani S"/>
            <person name="Sato K"/>
            <person name="Hyodo S Kuraku.S."/>
        </authorList>
    </citation>
    <scope>NUCLEOTIDE SEQUENCE [LARGE SCALE GENOMIC DNA]</scope>
</reference>
<evidence type="ECO:0000256" key="2">
    <source>
        <dbReference type="ARBA" id="ARBA00022525"/>
    </source>
</evidence>
<dbReference type="InterPro" id="IPR011029">
    <property type="entry name" value="DEATH-like_dom_sf"/>
</dbReference>
<dbReference type="InterPro" id="IPR052459">
    <property type="entry name" value="TNFRSF_decoy_receptor"/>
</dbReference>
<dbReference type="Pfam" id="PF00020">
    <property type="entry name" value="TNFR_c6"/>
    <property type="match status" value="3"/>
</dbReference>
<proteinExistence type="predicted"/>
<dbReference type="CDD" id="cd01670">
    <property type="entry name" value="Death"/>
    <property type="match status" value="1"/>
</dbReference>
<feature type="disulfide bond" evidence="8">
    <location>
        <begin position="128"/>
        <end position="146"/>
    </location>
</feature>
<dbReference type="Gene3D" id="1.10.533.10">
    <property type="entry name" value="Death Domain, Fas"/>
    <property type="match status" value="1"/>
</dbReference>
<dbReference type="Proteomes" id="UP000287033">
    <property type="component" value="Unassembled WGS sequence"/>
</dbReference>
<evidence type="ECO:0000259" key="10">
    <source>
        <dbReference type="PROSITE" id="PS50050"/>
    </source>
</evidence>
<dbReference type="InterPro" id="IPR000488">
    <property type="entry name" value="Death_dom"/>
</dbReference>
<dbReference type="STRING" id="137246.A0A401RMS2"/>
<comment type="caution">
    <text evidence="8">Lacks conserved residue(s) required for the propagation of feature annotation.</text>
</comment>
<evidence type="ECO:0008006" key="13">
    <source>
        <dbReference type="Google" id="ProtNLM"/>
    </source>
</evidence>
<evidence type="ECO:0000313" key="12">
    <source>
        <dbReference type="Proteomes" id="UP000287033"/>
    </source>
</evidence>
<dbReference type="PANTHER" id="PTHR23097:SF90">
    <property type="entry name" value="TUMOR NECROSIS FACTOR RECEPTOR SUPERFAMILY MEMBER 11B"/>
    <property type="match status" value="1"/>
</dbReference>
<dbReference type="AlphaFoldDB" id="A0A401RMS2"/>
<dbReference type="PROSITE" id="PS50050">
    <property type="entry name" value="TNFR_NGFR_2"/>
    <property type="match status" value="1"/>
</dbReference>
<keyword evidence="7" id="KW-0325">Glycoprotein</keyword>
<comment type="subcellular location">
    <subcellularLocation>
        <location evidence="1">Secreted</location>
    </subcellularLocation>
</comment>
<feature type="domain" description="Death" evidence="9">
    <location>
        <begin position="279"/>
        <end position="327"/>
    </location>
</feature>
<dbReference type="PROSITE" id="PS50017">
    <property type="entry name" value="DEATH_DOMAIN"/>
    <property type="match status" value="1"/>
</dbReference>
<evidence type="ECO:0000313" key="11">
    <source>
        <dbReference type="EMBL" id="GCC19471.1"/>
    </source>
</evidence>
<dbReference type="GO" id="GO:0005576">
    <property type="term" value="C:extracellular region"/>
    <property type="evidence" value="ECO:0007669"/>
    <property type="project" value="UniProtKB-SubCell"/>
</dbReference>
<keyword evidence="3" id="KW-0053">Apoptosis</keyword>
<evidence type="ECO:0000256" key="6">
    <source>
        <dbReference type="ARBA" id="ARBA00023157"/>
    </source>
</evidence>
<comment type="caution">
    <text evidence="11">The sequence shown here is derived from an EMBL/GenBank/DDBJ whole genome shotgun (WGS) entry which is preliminary data.</text>
</comment>
<name>A0A401RMS2_CHIPU</name>
<dbReference type="EMBL" id="BEZZ01000001">
    <property type="protein sequence ID" value="GCC19471.1"/>
    <property type="molecule type" value="Genomic_DNA"/>
</dbReference>
<feature type="domain" description="TNFR-Cys" evidence="10">
    <location>
        <begin position="105"/>
        <end position="146"/>
    </location>
</feature>
<evidence type="ECO:0000256" key="3">
    <source>
        <dbReference type="ARBA" id="ARBA00022703"/>
    </source>
</evidence>
<keyword evidence="5" id="KW-0677">Repeat</keyword>
<evidence type="ECO:0000256" key="5">
    <source>
        <dbReference type="ARBA" id="ARBA00022737"/>
    </source>
</evidence>
<dbReference type="GO" id="GO:0006915">
    <property type="term" value="P:apoptotic process"/>
    <property type="evidence" value="ECO:0007669"/>
    <property type="project" value="UniProtKB-KW"/>
</dbReference>
<evidence type="ECO:0000256" key="8">
    <source>
        <dbReference type="PROSITE-ProRule" id="PRU00206"/>
    </source>
</evidence>
<protein>
    <recommendedName>
        <fullName evidence="13">TNFR-Cys domain-containing protein</fullName>
    </recommendedName>
</protein>
<keyword evidence="12" id="KW-1185">Reference proteome</keyword>
<dbReference type="SMART" id="SM00208">
    <property type="entry name" value="TNFR"/>
    <property type="match status" value="4"/>
</dbReference>
<dbReference type="GO" id="GO:0007165">
    <property type="term" value="P:signal transduction"/>
    <property type="evidence" value="ECO:0007669"/>
    <property type="project" value="InterPro"/>
</dbReference>
<evidence type="ECO:0000256" key="1">
    <source>
        <dbReference type="ARBA" id="ARBA00004613"/>
    </source>
</evidence>
<feature type="non-terminal residue" evidence="11">
    <location>
        <position position="1"/>
    </location>
</feature>
<accession>A0A401RMS2</accession>
<dbReference type="OMA" id="CAPCSAN"/>
<keyword evidence="2" id="KW-0964">Secreted</keyword>
<dbReference type="OrthoDB" id="9990004at2759"/>
<organism evidence="11 12">
    <name type="scientific">Chiloscyllium punctatum</name>
    <name type="common">Brownbanded bambooshark</name>
    <name type="synonym">Hemiscyllium punctatum</name>
    <dbReference type="NCBI Taxonomy" id="137246"/>
    <lineage>
        <taxon>Eukaryota</taxon>
        <taxon>Metazoa</taxon>
        <taxon>Chordata</taxon>
        <taxon>Craniata</taxon>
        <taxon>Vertebrata</taxon>
        <taxon>Chondrichthyes</taxon>
        <taxon>Elasmobranchii</taxon>
        <taxon>Galeomorphii</taxon>
        <taxon>Galeoidea</taxon>
        <taxon>Orectolobiformes</taxon>
        <taxon>Hemiscylliidae</taxon>
        <taxon>Chiloscyllium</taxon>
    </lineage>
</organism>
<sequence length="344" mass="38731">VERGVSKPRGNPLSVIQHLNPLAGRCLIQLNCTAHQREQLPASEMNLSKASLFTLVSVIVIYISTEKCKASVPTFQHEGLTCSRCPPGQHMTLHCTKDHDTVCAPCSANHYTQFWNYLKKCQYCNNFCKENQNVKHECNATHNRVCECKDGYFWEYEFCMKQKACPPGYGVKTAGTPYSSTVCGKCAQGFFSSVTSATAQCKRHTNCTELGLKLDIPGTAWHDNLCSPCQPHGSEEDSTECEKALFNFVARQNIGQRKVFSLGKALLNKTRKSMLQTWNEKEEQQQIMLLLLKWKMQQSANVTAEALMKILRAAKLNKVVKKLSRKFLRQKFNAVQESCAVSTN</sequence>
<dbReference type="PANTHER" id="PTHR23097">
    <property type="entry name" value="TUMOR NECROSIS FACTOR RECEPTOR SUPERFAMILY MEMBER"/>
    <property type="match status" value="1"/>
</dbReference>
<evidence type="ECO:0000256" key="4">
    <source>
        <dbReference type="ARBA" id="ARBA00022729"/>
    </source>
</evidence>
<feature type="repeat" description="TNFR-Cys" evidence="8">
    <location>
        <begin position="105"/>
        <end position="146"/>
    </location>
</feature>